<dbReference type="InterPro" id="IPR001870">
    <property type="entry name" value="B30.2/SPRY"/>
</dbReference>
<dbReference type="SUPFAM" id="SSF51735">
    <property type="entry name" value="NAD(P)-binding Rossmann-fold domains"/>
    <property type="match status" value="1"/>
</dbReference>
<proteinExistence type="predicted"/>
<feature type="region of interest" description="Disordered" evidence="5">
    <location>
        <begin position="453"/>
        <end position="472"/>
    </location>
</feature>
<evidence type="ECO:0000256" key="1">
    <source>
        <dbReference type="ARBA" id="ARBA00002343"/>
    </source>
</evidence>
<protein>
    <recommendedName>
        <fullName evidence="3">Protein FYV10</fullName>
    </recommendedName>
    <alternativeName>
        <fullName evidence="2">Protein fyv10</fullName>
    </alternativeName>
</protein>
<feature type="region of interest" description="Disordered" evidence="5">
    <location>
        <begin position="963"/>
        <end position="1002"/>
    </location>
</feature>
<dbReference type="Gene3D" id="2.60.120.920">
    <property type="match status" value="1"/>
</dbReference>
<evidence type="ECO:0000259" key="7">
    <source>
        <dbReference type="PROSITE" id="PS50897"/>
    </source>
</evidence>
<dbReference type="InterPro" id="IPR003877">
    <property type="entry name" value="SPRY_dom"/>
</dbReference>
<dbReference type="InterPro" id="IPR013320">
    <property type="entry name" value="ConA-like_dom_sf"/>
</dbReference>
<evidence type="ECO:0000256" key="5">
    <source>
        <dbReference type="SAM" id="MobiDB-lite"/>
    </source>
</evidence>
<feature type="compositionally biased region" description="Low complexity" evidence="5">
    <location>
        <begin position="583"/>
        <end position="603"/>
    </location>
</feature>
<dbReference type="SMART" id="SM00668">
    <property type="entry name" value="CTLH"/>
    <property type="match status" value="1"/>
</dbReference>
<dbReference type="PROSITE" id="PS50897">
    <property type="entry name" value="CTLH"/>
    <property type="match status" value="1"/>
</dbReference>
<feature type="compositionally biased region" description="Polar residues" evidence="5">
    <location>
        <begin position="886"/>
        <end position="895"/>
    </location>
</feature>
<dbReference type="Pfam" id="PF10607">
    <property type="entry name" value="CTLH"/>
    <property type="match status" value="1"/>
</dbReference>
<organism evidence="8">
    <name type="scientific">Talaromyces marneffei PM1</name>
    <dbReference type="NCBI Taxonomy" id="1077442"/>
    <lineage>
        <taxon>Eukaryota</taxon>
        <taxon>Fungi</taxon>
        <taxon>Dikarya</taxon>
        <taxon>Ascomycota</taxon>
        <taxon>Pezizomycotina</taxon>
        <taxon>Eurotiomycetes</taxon>
        <taxon>Eurotiomycetidae</taxon>
        <taxon>Eurotiales</taxon>
        <taxon>Trichocomaceae</taxon>
        <taxon>Talaromyces</taxon>
        <taxon>Talaromyces sect. Talaromyces</taxon>
    </lineage>
</organism>
<keyword evidence="4" id="KW-0560">Oxidoreductase</keyword>
<dbReference type="SMART" id="SM00757">
    <property type="entry name" value="CRA"/>
    <property type="match status" value="1"/>
</dbReference>
<feature type="region of interest" description="Disordered" evidence="5">
    <location>
        <begin position="631"/>
        <end position="653"/>
    </location>
</feature>
<dbReference type="AlphaFoldDB" id="A0A093VKJ3"/>
<dbReference type="Pfam" id="PF00107">
    <property type="entry name" value="ADH_zinc_N"/>
    <property type="match status" value="1"/>
</dbReference>
<feature type="domain" description="CTLH" evidence="7">
    <location>
        <begin position="905"/>
        <end position="962"/>
    </location>
</feature>
<comment type="function">
    <text evidence="1">Involved in the proteasome-dependent degradation of fructose-1,6-bisphosphatase.</text>
</comment>
<dbReference type="SUPFAM" id="SSF50129">
    <property type="entry name" value="GroES-like"/>
    <property type="match status" value="1"/>
</dbReference>
<dbReference type="InterPro" id="IPR006595">
    <property type="entry name" value="CTLH_C"/>
</dbReference>
<feature type="region of interest" description="Disordered" evidence="5">
    <location>
        <begin position="580"/>
        <end position="607"/>
    </location>
</feature>
<feature type="region of interest" description="Disordered" evidence="5">
    <location>
        <begin position="885"/>
        <end position="904"/>
    </location>
</feature>
<evidence type="ECO:0000256" key="3">
    <source>
        <dbReference type="ARBA" id="ARBA00018741"/>
    </source>
</evidence>
<dbReference type="PANTHER" id="PTHR43205:SF7">
    <property type="entry name" value="PROSTAGLANDIN REDUCTASE 1"/>
    <property type="match status" value="1"/>
</dbReference>
<dbReference type="GO" id="GO:0016628">
    <property type="term" value="F:oxidoreductase activity, acting on the CH-CH group of donors, NAD or NADP as acceptor"/>
    <property type="evidence" value="ECO:0007669"/>
    <property type="project" value="InterPro"/>
</dbReference>
<dbReference type="PROSITE" id="PS50188">
    <property type="entry name" value="B302_SPRY"/>
    <property type="match status" value="1"/>
</dbReference>
<feature type="domain" description="B30.2/SPRY" evidence="6">
    <location>
        <begin position="624"/>
        <end position="819"/>
    </location>
</feature>
<feature type="compositionally biased region" description="Acidic residues" evidence="5">
    <location>
        <begin position="975"/>
        <end position="993"/>
    </location>
</feature>
<reference evidence="8" key="1">
    <citation type="journal article" date="2014" name="PLoS Genet.">
        <title>Signature Gene Expression Reveals Novel Clues to the Molecular Mechanisms of Dimorphic Transition in Penicillium marneffei.</title>
        <authorList>
            <person name="Yang E."/>
            <person name="Wang G."/>
            <person name="Cai J."/>
            <person name="Woo P.C."/>
            <person name="Lau S.K."/>
            <person name="Yuen K.-Y."/>
            <person name="Chow W.-N."/>
            <person name="Lin X."/>
        </authorList>
    </citation>
    <scope>NUCLEOTIDE SEQUENCE [LARGE SCALE GENOMIC DNA]</scope>
    <source>
        <strain evidence="8">PM1</strain>
    </source>
</reference>
<dbReference type="SUPFAM" id="SSF49899">
    <property type="entry name" value="Concanavalin A-like lectins/glucanases"/>
    <property type="match status" value="1"/>
</dbReference>
<dbReference type="InterPro" id="IPR013149">
    <property type="entry name" value="ADH-like_C"/>
</dbReference>
<dbReference type="InterPro" id="IPR011032">
    <property type="entry name" value="GroES-like_sf"/>
</dbReference>
<dbReference type="InterPro" id="IPR024964">
    <property type="entry name" value="CTLH/CRA"/>
</dbReference>
<accession>A0A093VKJ3</accession>
<dbReference type="SMART" id="SM00667">
    <property type="entry name" value="LisH"/>
    <property type="match status" value="1"/>
</dbReference>
<dbReference type="Pfam" id="PF00622">
    <property type="entry name" value="SPRY"/>
    <property type="match status" value="1"/>
</dbReference>
<evidence type="ECO:0000259" key="6">
    <source>
        <dbReference type="PROSITE" id="PS50188"/>
    </source>
</evidence>
<comment type="caution">
    <text evidence="8">The sequence shown here is derived from an EMBL/GenBank/DDBJ whole genome shotgun (WGS) entry which is preliminary data.</text>
</comment>
<dbReference type="Gene3D" id="3.90.180.10">
    <property type="entry name" value="Medium-chain alcohol dehydrogenases, catalytic domain"/>
    <property type="match status" value="1"/>
</dbReference>
<dbReference type="PROSITE" id="PS50896">
    <property type="entry name" value="LISH"/>
    <property type="match status" value="1"/>
</dbReference>
<sequence>MVSNKALIYTKLPTHNPVVGEHLQVESLPDFDLNQHVPEGSAIIKGLYFSCDPYMRGRMRPPTKSSYAPPFEIGKPIAAYALVQVLRLEDGKESATTAGGQTYGKGDILYGLFDIAEYSLVGKQLLQHPYVNKVENPYNLPLSNFLSAMGMTGLTAYSSLYEIGKPKKGETIFISSAAGAVGQIVGQIAKKEGLKVIGSVGDDAKLDFIVNELGFDSGFNYKKETSVLEALQRHAPNGVDIYYENVGGEHLAAALECLNVFGRIIASGMVSQYSLPPDDRYPIKNLTQIIPKRIRFQGFLVNDPDFGPKYVKERDERVPQWLAEGSIKTKEHIDEGIDQAGTAFVNMLAGKNFGKAIIHVADPEYVSVSVGDPQWSSYLLDSYASSMPSAPRRFSYASVVSGVANDQPSLPAPALAHHLNFHIPYYTGNSAASINTTSTAAATTSLPSTAVTTYPPLTSPSTTNSTPSSTSVTATDADMQMNYGATSAGWRRSSGLPPYSRQFANIPEYAGATRSPSAGALTSAGTGLSTTTSSPALLISSSSTSTPSSPFYDPSFFVPSYLRNSRYVARLESARRSKLAATQRESLQQQQQQPSLSASSSHVSLHRMAPSHRGMTYDIVEKEPAVTTAAAAAPLEDKPQPLPSRWNESDRHDGLDLTNDGMEVRYMGHVHKPDHEAASVRSDFPMPREAGIYYYEATILVKPKDAVIAIGFSSPRASLERLPGWDNESWAYHGDDGKAFIGENQGQGRPFGPTFTVNDTIGCGVNFTTRSTFFTKNGILIGTAFKDLPASKSISFYPSIGMKRHNGMHVRVNFGQQPFMYDIDGLVKKEKHSLLNEISETSTANLQPPLDEAALLQELVAQFLAQEGYYETARTFAEEVREESVTLESGQSRSLYQHEPGEDIDTANRQKIRAAILEGDMDRALKYTNAYFPKVLQDNPHILFKLRCRKFLEMMCKCSDSSSAATTERVKDSGEEMEVDDGYSDGEGMETEESAPTTTADDSAKFHDLLTEAVQYGQQLRMDYPSDEYGGDKQYLDDIFSLVAYPDPRSSVHGHHLDASGRVAVADDLNAAILVSLGKSSTAALETIYSQTEALVNELSEDGGAGAFINIRSDFLS</sequence>
<dbReference type="InterPro" id="IPR013144">
    <property type="entry name" value="CRA_dom"/>
</dbReference>
<dbReference type="InterPro" id="IPR020843">
    <property type="entry name" value="ER"/>
</dbReference>
<dbReference type="Pfam" id="PF16884">
    <property type="entry name" value="ADH_N_2"/>
    <property type="match status" value="1"/>
</dbReference>
<dbReference type="InterPro" id="IPR041694">
    <property type="entry name" value="ADH_N_2"/>
</dbReference>
<dbReference type="SMART" id="SM00449">
    <property type="entry name" value="SPRY"/>
    <property type="match status" value="1"/>
</dbReference>
<gene>
    <name evidence="8" type="ORF">GQ26_0021470</name>
</gene>
<dbReference type="CDD" id="cd05288">
    <property type="entry name" value="PGDH"/>
    <property type="match status" value="1"/>
</dbReference>
<name>A0A093VKJ3_TALMA</name>
<evidence type="ECO:0000256" key="4">
    <source>
        <dbReference type="ARBA" id="ARBA00023002"/>
    </source>
</evidence>
<evidence type="ECO:0000313" key="8">
    <source>
        <dbReference type="EMBL" id="KFX52735.1"/>
    </source>
</evidence>
<evidence type="ECO:0000256" key="2">
    <source>
        <dbReference type="ARBA" id="ARBA00017917"/>
    </source>
</evidence>
<dbReference type="InterPro" id="IPR045010">
    <property type="entry name" value="MDR_fam"/>
</dbReference>
<dbReference type="FunFam" id="3.40.50.720:FF:000121">
    <property type="entry name" value="Prostaglandin reductase 2"/>
    <property type="match status" value="1"/>
</dbReference>
<dbReference type="InterPro" id="IPR043136">
    <property type="entry name" value="B30.2/SPRY_sf"/>
</dbReference>
<dbReference type="EMBL" id="JPOX01000002">
    <property type="protein sequence ID" value="KFX52735.1"/>
    <property type="molecule type" value="Genomic_DNA"/>
</dbReference>
<dbReference type="PANTHER" id="PTHR43205">
    <property type="entry name" value="PROSTAGLANDIN REDUCTASE"/>
    <property type="match status" value="1"/>
</dbReference>
<dbReference type="SMART" id="SM00829">
    <property type="entry name" value="PKS_ER"/>
    <property type="match status" value="1"/>
</dbReference>
<dbReference type="InterPro" id="IPR036291">
    <property type="entry name" value="NAD(P)-bd_dom_sf"/>
</dbReference>
<dbReference type="Gene3D" id="3.40.50.720">
    <property type="entry name" value="NAD(P)-binding Rossmann-like Domain"/>
    <property type="match status" value="1"/>
</dbReference>
<dbReference type="InterPro" id="IPR006594">
    <property type="entry name" value="LisH"/>
</dbReference>